<keyword evidence="1" id="KW-0472">Membrane</keyword>
<keyword evidence="1" id="KW-1133">Transmembrane helix</keyword>
<evidence type="ECO:0008006" key="4">
    <source>
        <dbReference type="Google" id="ProtNLM"/>
    </source>
</evidence>
<feature type="transmembrane region" description="Helical" evidence="1">
    <location>
        <begin position="9"/>
        <end position="30"/>
    </location>
</feature>
<comment type="caution">
    <text evidence="2">The sequence shown here is derived from an EMBL/GenBank/DDBJ whole genome shotgun (WGS) entry which is preliminary data.</text>
</comment>
<evidence type="ECO:0000313" key="2">
    <source>
        <dbReference type="EMBL" id="OGG27418.1"/>
    </source>
</evidence>
<gene>
    <name evidence="2" type="ORF">A2960_06495</name>
</gene>
<evidence type="ECO:0000313" key="3">
    <source>
        <dbReference type="Proteomes" id="UP000176609"/>
    </source>
</evidence>
<accession>A0A1F6ARY6</accession>
<reference evidence="2 3" key="1">
    <citation type="journal article" date="2016" name="Nat. Commun.">
        <title>Thousands of microbial genomes shed light on interconnected biogeochemical processes in an aquifer system.</title>
        <authorList>
            <person name="Anantharaman K."/>
            <person name="Brown C.T."/>
            <person name="Hug L.A."/>
            <person name="Sharon I."/>
            <person name="Castelle C.J."/>
            <person name="Probst A.J."/>
            <person name="Thomas B.C."/>
            <person name="Singh A."/>
            <person name="Wilkins M.J."/>
            <person name="Karaoz U."/>
            <person name="Brodie E.L."/>
            <person name="Williams K.H."/>
            <person name="Hubbard S.S."/>
            <person name="Banfield J.F."/>
        </authorList>
    </citation>
    <scope>NUCLEOTIDE SEQUENCE [LARGE SCALE GENOMIC DNA]</scope>
</reference>
<sequence length="238" mass="27153">MSARLKRTIYLTSVLGLTFLAIIYLLPFFADSQTTSFNPYAYLLPTPTVSPTEIFIPKAKPDKIVYFSQNDPRWSDYPNEQFNIRKCGGGPTTIAQILAGYLDYTENPSKGPFNPKLVWEAVIESGAPLTKSCGVEMSYLLKVLDRSGVKYQVYSFPASNIYLVEQEFKRFTDKGNFVLAQAQINGSPHYFLVTQVDDRNHVWVYDVFYGALSTDQPTILMDNHTYFPWYQYAVIPKL</sequence>
<evidence type="ECO:0000256" key="1">
    <source>
        <dbReference type="SAM" id="Phobius"/>
    </source>
</evidence>
<dbReference type="EMBL" id="MFJR01000002">
    <property type="protein sequence ID" value="OGG27418.1"/>
    <property type="molecule type" value="Genomic_DNA"/>
</dbReference>
<name>A0A1F6ARY6_9BACT</name>
<dbReference type="AlphaFoldDB" id="A0A1F6ARY6"/>
<keyword evidence="1" id="KW-0812">Transmembrane</keyword>
<proteinExistence type="predicted"/>
<dbReference type="Proteomes" id="UP000176609">
    <property type="component" value="Unassembled WGS sequence"/>
</dbReference>
<organism evidence="2 3">
    <name type="scientific">Candidatus Gottesmanbacteria bacterium RIFCSPLOWO2_01_FULL_39_12b</name>
    <dbReference type="NCBI Taxonomy" id="1798388"/>
    <lineage>
        <taxon>Bacteria</taxon>
        <taxon>Candidatus Gottesmaniibacteriota</taxon>
    </lineage>
</organism>
<protein>
    <recommendedName>
        <fullName evidence="4">Peptidase C39-like domain-containing protein</fullName>
    </recommendedName>
</protein>